<dbReference type="Proteomes" id="UP001203423">
    <property type="component" value="Unassembled WGS sequence"/>
</dbReference>
<accession>A0ABT0LJE1</accession>
<proteinExistence type="predicted"/>
<keyword evidence="3" id="KW-1185">Reference proteome</keyword>
<comment type="caution">
    <text evidence="2">The sequence shown here is derived from an EMBL/GenBank/DDBJ whole genome shotgun (WGS) entry which is preliminary data.</text>
</comment>
<evidence type="ECO:0000313" key="3">
    <source>
        <dbReference type="Proteomes" id="UP001203423"/>
    </source>
</evidence>
<dbReference type="InterPro" id="IPR025296">
    <property type="entry name" value="DUF4158"/>
</dbReference>
<organism evidence="2 3">
    <name type="scientific">Shewanella surugensis</name>
    <dbReference type="NCBI Taxonomy" id="212020"/>
    <lineage>
        <taxon>Bacteria</taxon>
        <taxon>Pseudomonadati</taxon>
        <taxon>Pseudomonadota</taxon>
        <taxon>Gammaproteobacteria</taxon>
        <taxon>Alteromonadales</taxon>
        <taxon>Shewanellaceae</taxon>
        <taxon>Shewanella</taxon>
    </lineage>
</organism>
<gene>
    <name evidence="2" type="ORF">L2764_26080</name>
</gene>
<evidence type="ECO:0000313" key="2">
    <source>
        <dbReference type="EMBL" id="MCL1127832.1"/>
    </source>
</evidence>
<name>A0ABT0LJE1_9GAMM</name>
<evidence type="ECO:0000259" key="1">
    <source>
        <dbReference type="Pfam" id="PF13700"/>
    </source>
</evidence>
<dbReference type="EMBL" id="JAKIKS010000225">
    <property type="protein sequence ID" value="MCL1127832.1"/>
    <property type="molecule type" value="Genomic_DNA"/>
</dbReference>
<dbReference type="Pfam" id="PF13700">
    <property type="entry name" value="DUF4158"/>
    <property type="match status" value="1"/>
</dbReference>
<reference evidence="2 3" key="1">
    <citation type="submission" date="2022-01" db="EMBL/GenBank/DDBJ databases">
        <title>Whole genome-based taxonomy of the Shewanellaceae.</title>
        <authorList>
            <person name="Martin-Rodriguez A.J."/>
        </authorList>
    </citation>
    <scope>NUCLEOTIDE SEQUENCE [LARGE SCALE GENOMIC DNA]</scope>
    <source>
        <strain evidence="2 3">DSM 17177</strain>
    </source>
</reference>
<sequence length="247" mass="28712">MARLAILTKDEIESLYTIPTLDDEERSFLFHLDSDDKTYLESLGSTPRKINYILQLGYCRAVNYFFKFSFQQQKQDVDFILRHYFPGEPFPKKQISKNYHYDNRAQVMNKLELVVPPPDFEVSLLREAKSLAKRHALPKFVLQELLDSCLHNKVIKPAYSTLQNMVSEALGYEQQRLANKLYTAADKPLRAGLDTLLDNEDLFYNLTLLKRDQKSFSTTEIKRCVARQQMLKEVYVDSLRAIVVSGV</sequence>
<feature type="domain" description="DUF4158" evidence="1">
    <location>
        <begin position="6"/>
        <end position="169"/>
    </location>
</feature>
<dbReference type="RefSeq" id="WP_248943261.1">
    <property type="nucleotide sequence ID" value="NZ_JAKIKS010000225.1"/>
</dbReference>
<protein>
    <submittedName>
        <fullName evidence="2">DUF4158 domain-containing protein</fullName>
    </submittedName>
</protein>